<reference evidence="3" key="1">
    <citation type="submission" date="2016-10" db="EMBL/GenBank/DDBJ databases">
        <authorList>
            <person name="Varghese N."/>
            <person name="Submissions S."/>
        </authorList>
    </citation>
    <scope>NUCLEOTIDE SEQUENCE [LARGE SCALE GENOMIC DNA]</scope>
    <source>
        <strain evidence="3">DSM 44718</strain>
    </source>
</reference>
<dbReference type="STRING" id="137265.SAMN05421684_5488"/>
<dbReference type="RefSeq" id="WP_090798924.1">
    <property type="nucleotide sequence ID" value="NZ_BOND01000002.1"/>
</dbReference>
<feature type="compositionally biased region" description="Gly residues" evidence="1">
    <location>
        <begin position="241"/>
        <end position="262"/>
    </location>
</feature>
<proteinExistence type="predicted"/>
<dbReference type="AlphaFoldDB" id="A0A1H3TBQ1"/>
<gene>
    <name evidence="2" type="ORF">SAMN05421684_5488</name>
</gene>
<protein>
    <submittedName>
        <fullName evidence="2">TIGR04222 domain-containing protein</fullName>
    </submittedName>
</protein>
<sequence length="262" mass="27453">MYALLALALLAARLLIRWLAPRHPVRSATPPDYPVIAHLVGGRRRVALAAIGAARVAGAIDVLPTGTGFRFDPGPAVSDVERTMARVFGRGWRWPPIRDSIEARMAAQKVAEHADDLGLTGTLRAVPAHGLATLAVAAVAAGLASAAAPWWAFVALVPAYALLVRPTRRDFAGEVVVRSVRTARPDLHPWRQASWTGVTPASAGLAVALYGATALRAIDKEFARRLLDPVPRHQRPWPVAAGGGSGDADGGCGDDGCGDGGE</sequence>
<organism evidence="2 3">
    <name type="scientific">Asanoa ishikariensis</name>
    <dbReference type="NCBI Taxonomy" id="137265"/>
    <lineage>
        <taxon>Bacteria</taxon>
        <taxon>Bacillati</taxon>
        <taxon>Actinomycetota</taxon>
        <taxon>Actinomycetes</taxon>
        <taxon>Micromonosporales</taxon>
        <taxon>Micromonosporaceae</taxon>
        <taxon>Asanoa</taxon>
    </lineage>
</organism>
<dbReference type="EMBL" id="FNQB01000003">
    <property type="protein sequence ID" value="SDZ47702.1"/>
    <property type="molecule type" value="Genomic_DNA"/>
</dbReference>
<dbReference type="Proteomes" id="UP000199632">
    <property type="component" value="Unassembled WGS sequence"/>
</dbReference>
<feature type="region of interest" description="Disordered" evidence="1">
    <location>
        <begin position="234"/>
        <end position="262"/>
    </location>
</feature>
<evidence type="ECO:0000313" key="3">
    <source>
        <dbReference type="Proteomes" id="UP000199632"/>
    </source>
</evidence>
<evidence type="ECO:0000256" key="1">
    <source>
        <dbReference type="SAM" id="MobiDB-lite"/>
    </source>
</evidence>
<name>A0A1H3TBQ1_9ACTN</name>
<accession>A0A1H3TBQ1</accession>
<keyword evidence="3" id="KW-1185">Reference proteome</keyword>
<evidence type="ECO:0000313" key="2">
    <source>
        <dbReference type="EMBL" id="SDZ47702.1"/>
    </source>
</evidence>